<evidence type="ECO:0000313" key="7">
    <source>
        <dbReference type="Proteomes" id="UP001165080"/>
    </source>
</evidence>
<dbReference type="InterPro" id="IPR010280">
    <property type="entry name" value="U5_MeTrfase_fam"/>
</dbReference>
<dbReference type="PANTHER" id="PTHR45904">
    <property type="entry name" value="TRNA (URACIL-5-)-METHYLTRANSFERASE"/>
    <property type="match status" value="1"/>
</dbReference>
<evidence type="ECO:0000256" key="5">
    <source>
        <dbReference type="SAM" id="MobiDB-lite"/>
    </source>
</evidence>
<reference evidence="6 7" key="1">
    <citation type="journal article" date="2023" name="Commun. Biol.">
        <title>Reorganization of the ancestral sex-determining regions during the evolution of trioecy in Pleodorina starrii.</title>
        <authorList>
            <person name="Takahashi K."/>
            <person name="Suzuki S."/>
            <person name="Kawai-Toyooka H."/>
            <person name="Yamamoto K."/>
            <person name="Hamaji T."/>
            <person name="Ootsuki R."/>
            <person name="Yamaguchi H."/>
            <person name="Kawachi M."/>
            <person name="Higashiyama T."/>
            <person name="Nozaki H."/>
        </authorList>
    </citation>
    <scope>NUCLEOTIDE SEQUENCE [LARGE SCALE GENOMIC DNA]</scope>
    <source>
        <strain evidence="6 7">NIES-4479</strain>
    </source>
</reference>
<dbReference type="GO" id="GO:0003723">
    <property type="term" value="F:RNA binding"/>
    <property type="evidence" value="ECO:0007669"/>
    <property type="project" value="TreeGrafter"/>
</dbReference>
<dbReference type="Proteomes" id="UP001165080">
    <property type="component" value="Unassembled WGS sequence"/>
</dbReference>
<dbReference type="CDD" id="cd02440">
    <property type="entry name" value="AdoMet_MTases"/>
    <property type="match status" value="1"/>
</dbReference>
<dbReference type="InterPro" id="IPR029063">
    <property type="entry name" value="SAM-dependent_MTases_sf"/>
</dbReference>
<dbReference type="GO" id="GO:0008173">
    <property type="term" value="F:RNA methyltransferase activity"/>
    <property type="evidence" value="ECO:0007669"/>
    <property type="project" value="InterPro"/>
</dbReference>
<comment type="similarity">
    <text evidence="4">Belongs to the class I-like SAM-binding methyltransferase superfamily. RNA M5U methyltransferase family.</text>
</comment>
<dbReference type="InterPro" id="IPR030391">
    <property type="entry name" value="MeTrfase_TrmA_CS"/>
</dbReference>
<dbReference type="GO" id="GO:0032259">
    <property type="term" value="P:methylation"/>
    <property type="evidence" value="ECO:0007669"/>
    <property type="project" value="UniProtKB-KW"/>
</dbReference>
<comment type="caution">
    <text evidence="6">The sequence shown here is derived from an EMBL/GenBank/DDBJ whole genome shotgun (WGS) entry which is preliminary data.</text>
</comment>
<dbReference type="InterPro" id="IPR045850">
    <property type="entry name" value="TRM2_met"/>
</dbReference>
<feature type="active site" description="Nucleophile" evidence="4">
    <location>
        <position position="722"/>
    </location>
</feature>
<comment type="caution">
    <text evidence="4">Lacks conserved residue(s) required for the propagation of feature annotation.</text>
</comment>
<dbReference type="AlphaFoldDB" id="A0A9W6F288"/>
<feature type="binding site" evidence="4">
    <location>
        <position position="588"/>
    </location>
    <ligand>
        <name>S-adenosyl-L-methionine</name>
        <dbReference type="ChEBI" id="CHEBI:59789"/>
    </ligand>
</feature>
<protein>
    <submittedName>
        <fullName evidence="6">Uncharacterized protein</fullName>
    </submittedName>
</protein>
<dbReference type="Pfam" id="PF05958">
    <property type="entry name" value="tRNA_U5-meth_tr"/>
    <property type="match status" value="1"/>
</dbReference>
<evidence type="ECO:0000256" key="1">
    <source>
        <dbReference type="ARBA" id="ARBA00022603"/>
    </source>
</evidence>
<accession>A0A9W6F288</accession>
<sequence length="801" mass="83259">MAEVAIPPAAQALRRELEFVKSLLKSGRNIDEMVAAANAAARVAARAADEAKHNLQKGGSELTVRGLPSGGDWDWRSFKRWLHSLGLQQRSIKFAEKDAALDVGVVRFATESDCNTAFDLLPTAQPPAEKCTIRVERGMAPEYASRSRKRGREGEGEAQQQQQQAAGRAPKAARAPNVCEAVCPWWQVPYSKQLKDKHQRIVEALAAITSEVDRRTYGPNKPEWVRAAVSRANASAAAASSSPSGPAAAALCCPLLGILRSPAIERYRNKSEFTAGLDEREKPSVGFLRGAFQDGITCVGTPEVTRHTSQTAITLAAAAASYIRDVSEFEVYDKRKQQGYWRLVLVREGNKKAFLPVPVAATAVAAAAAAGEAAPAPTLLDSPTFTSLDAFTYLVTFGEAQGGDAPATDVRMEEGTEAAAAVAAEQAAAAAAVEGGEEGAAAEGAAAAASGSSSGSRGMDVSEVCEVEPERPPPDAVLVMLQVNPNYPRAMADPAATTRELRAITAALQSAAAAAGLPLTTVRVQLHTGVSNAAPADAPLLALPPASEAAPEAAPEAAAAVDAASGPGYIYDSLCELRFRISPTAFFQVNSPATCALYKVVGDWAAAGAKTLLLDICCGTGTIGLTMASRVHKVIGVDSVASAIEDARVNAALNGITNAEFVAGKAEDALPGILSTHAGEGSPYGPGDVVAVADPPRAGLHRTVLRALLGCERIRRLVFVSCNPDNLMANVAALCSPADNRSGRDRGGGRGGRGGRGGGGGGPADMRGYSGGFTPFRPVKALAVDLFPHTAHVEAVMLLER</sequence>
<dbReference type="EMBL" id="BRXU01000008">
    <property type="protein sequence ID" value="GLC53697.1"/>
    <property type="molecule type" value="Genomic_DNA"/>
</dbReference>
<evidence type="ECO:0000256" key="4">
    <source>
        <dbReference type="PROSITE-ProRule" id="PRU01024"/>
    </source>
</evidence>
<feature type="compositionally biased region" description="Low complexity" evidence="5">
    <location>
        <begin position="157"/>
        <end position="172"/>
    </location>
</feature>
<dbReference type="SUPFAM" id="SSF53335">
    <property type="entry name" value="S-adenosyl-L-methionine-dependent methyltransferases"/>
    <property type="match status" value="1"/>
</dbReference>
<dbReference type="Gene3D" id="3.40.50.150">
    <property type="entry name" value="Vaccinia Virus protein VP39"/>
    <property type="match status" value="1"/>
</dbReference>
<name>A0A9W6F288_9CHLO</name>
<organism evidence="6 7">
    <name type="scientific">Pleodorina starrii</name>
    <dbReference type="NCBI Taxonomy" id="330485"/>
    <lineage>
        <taxon>Eukaryota</taxon>
        <taxon>Viridiplantae</taxon>
        <taxon>Chlorophyta</taxon>
        <taxon>core chlorophytes</taxon>
        <taxon>Chlorophyceae</taxon>
        <taxon>CS clade</taxon>
        <taxon>Chlamydomonadales</taxon>
        <taxon>Volvocaceae</taxon>
        <taxon>Pleodorina</taxon>
    </lineage>
</organism>
<proteinExistence type="inferred from homology"/>
<gene>
    <name evidence="6" type="primary">PLEST006467</name>
    <name evidence="6" type="ORF">PLESTB_000777400</name>
</gene>
<dbReference type="GO" id="GO:0006396">
    <property type="term" value="P:RNA processing"/>
    <property type="evidence" value="ECO:0007669"/>
    <property type="project" value="InterPro"/>
</dbReference>
<feature type="compositionally biased region" description="Gly residues" evidence="5">
    <location>
        <begin position="749"/>
        <end position="763"/>
    </location>
</feature>
<keyword evidence="7" id="KW-1185">Reference proteome</keyword>
<feature type="region of interest" description="Disordered" evidence="5">
    <location>
        <begin position="738"/>
        <end position="766"/>
    </location>
</feature>
<dbReference type="Gene3D" id="2.40.50.1070">
    <property type="match status" value="1"/>
</dbReference>
<keyword evidence="1 4" id="KW-0489">Methyltransferase</keyword>
<feature type="region of interest" description="Disordered" evidence="5">
    <location>
        <begin position="142"/>
        <end position="172"/>
    </location>
</feature>
<keyword evidence="2 4" id="KW-0808">Transferase</keyword>
<dbReference type="PROSITE" id="PS51687">
    <property type="entry name" value="SAM_MT_RNA_M5U"/>
    <property type="match status" value="1"/>
</dbReference>
<feature type="binding site" evidence="4">
    <location>
        <position position="638"/>
    </location>
    <ligand>
        <name>S-adenosyl-L-methionine</name>
        <dbReference type="ChEBI" id="CHEBI:59789"/>
    </ligand>
</feature>
<feature type="binding site" evidence="4">
    <location>
        <position position="694"/>
    </location>
    <ligand>
        <name>S-adenosyl-L-methionine</name>
        <dbReference type="ChEBI" id="CHEBI:59789"/>
    </ligand>
</feature>
<dbReference type="PROSITE" id="PS01231">
    <property type="entry name" value="TRMA_2"/>
    <property type="match status" value="1"/>
</dbReference>
<evidence type="ECO:0000313" key="6">
    <source>
        <dbReference type="EMBL" id="GLC53697.1"/>
    </source>
</evidence>
<dbReference type="PANTHER" id="PTHR45904:SF2">
    <property type="entry name" value="TRNA (URACIL-5-)-METHYLTRANSFERASE HOMOLOG A"/>
    <property type="match status" value="1"/>
</dbReference>
<dbReference type="OrthoDB" id="10250660at2759"/>
<evidence type="ECO:0000256" key="3">
    <source>
        <dbReference type="ARBA" id="ARBA00022691"/>
    </source>
</evidence>
<evidence type="ECO:0000256" key="2">
    <source>
        <dbReference type="ARBA" id="ARBA00022679"/>
    </source>
</evidence>
<keyword evidence="3 4" id="KW-0949">S-adenosyl-L-methionine</keyword>